<dbReference type="STRING" id="1692.BMAGN_1073"/>
<gene>
    <name evidence="5" type="ORF">BMAGN_1073</name>
</gene>
<evidence type="ECO:0000313" key="5">
    <source>
        <dbReference type="EMBL" id="KFI69304.1"/>
    </source>
</evidence>
<dbReference type="PANTHER" id="PTHR43582:SF2">
    <property type="entry name" value="LINEARMYCIN RESISTANCE ATP-BINDING PROTEIN LNRL"/>
    <property type="match status" value="1"/>
</dbReference>
<reference evidence="5 6" key="1">
    <citation type="submission" date="2014-03" db="EMBL/GenBank/DDBJ databases">
        <title>Genomics of Bifidobacteria.</title>
        <authorList>
            <person name="Ventura M."/>
            <person name="Milani C."/>
            <person name="Lugli G.A."/>
        </authorList>
    </citation>
    <scope>NUCLEOTIDE SEQUENCE [LARGE SCALE GENOMIC DNA]</scope>
    <source>
        <strain evidence="5 6">LMG 11591</strain>
    </source>
</reference>
<evidence type="ECO:0000259" key="4">
    <source>
        <dbReference type="PROSITE" id="PS50893"/>
    </source>
</evidence>
<keyword evidence="1" id="KW-0813">Transport</keyword>
<dbReference type="PANTHER" id="PTHR43582">
    <property type="entry name" value="LINEARMYCIN RESISTANCE ATP-BINDING PROTEIN LNRL"/>
    <property type="match status" value="1"/>
</dbReference>
<dbReference type="eggNOG" id="COG1131">
    <property type="taxonomic scope" value="Bacteria"/>
</dbReference>
<keyword evidence="3 5" id="KW-0067">ATP-binding</keyword>
<sequence length="343" mass="38248">MIFTHDGIMNITQQRPASGSSAASQPTPAIMVNDLVKRYGDNLALDYLSMQVRRGEIYGLLGPNGSGKSTAINCILGLLAYESGTIRIFGEPMTPTSYALKRRIGMVPQDVAVFNELTVEENIDYFCSLYVPHKARRRQLVEEAVQFVGLNDYRAYRPRKLSGSMLRRLNIACGVVHQPDLIFFDEPTVAVDPQSRNAILEGIRQLNKRGSTVVYTTHYMEEVERICDRVQIIDHGHQIAFGTDEELKRMVDVGERINVETPSLSTDVQARAVAIEALKQLPNVQDVAFKDDTLAVTCVQGDHNLIDVLQTLREHNIPVDHISSHSPTLNDVFLALTGTTLRD</sequence>
<dbReference type="Pfam" id="PF13732">
    <property type="entry name" value="DrrA1-3_C"/>
    <property type="match status" value="1"/>
</dbReference>
<dbReference type="Pfam" id="PF00005">
    <property type="entry name" value="ABC_tran"/>
    <property type="match status" value="1"/>
</dbReference>
<dbReference type="InterPro" id="IPR003439">
    <property type="entry name" value="ABC_transporter-like_ATP-bd"/>
</dbReference>
<dbReference type="AlphaFoldDB" id="A0A087BE54"/>
<accession>A0A087BE54</accession>
<feature type="domain" description="ABC transporter" evidence="4">
    <location>
        <begin position="30"/>
        <end position="260"/>
    </location>
</feature>
<evidence type="ECO:0000256" key="2">
    <source>
        <dbReference type="ARBA" id="ARBA00022741"/>
    </source>
</evidence>
<dbReference type="GO" id="GO:0016887">
    <property type="term" value="F:ATP hydrolysis activity"/>
    <property type="evidence" value="ECO:0007669"/>
    <property type="project" value="InterPro"/>
</dbReference>
<dbReference type="InterPro" id="IPR027417">
    <property type="entry name" value="P-loop_NTPase"/>
</dbReference>
<dbReference type="InterPro" id="IPR003593">
    <property type="entry name" value="AAA+_ATPase"/>
</dbReference>
<dbReference type="InterPro" id="IPR025302">
    <property type="entry name" value="DrrA1/2-like_C"/>
</dbReference>
<comment type="caution">
    <text evidence="5">The sequence shown here is derived from an EMBL/GenBank/DDBJ whole genome shotgun (WGS) entry which is preliminary data.</text>
</comment>
<dbReference type="Proteomes" id="UP000029052">
    <property type="component" value="Unassembled WGS sequence"/>
</dbReference>
<evidence type="ECO:0000313" key="6">
    <source>
        <dbReference type="Proteomes" id="UP000029052"/>
    </source>
</evidence>
<proteinExistence type="predicted"/>
<name>A0A087BE54_9BIFI</name>
<evidence type="ECO:0000256" key="3">
    <source>
        <dbReference type="ARBA" id="ARBA00022840"/>
    </source>
</evidence>
<evidence type="ECO:0000256" key="1">
    <source>
        <dbReference type="ARBA" id="ARBA00022448"/>
    </source>
</evidence>
<dbReference type="Gene3D" id="3.40.50.300">
    <property type="entry name" value="P-loop containing nucleotide triphosphate hydrolases"/>
    <property type="match status" value="1"/>
</dbReference>
<dbReference type="SUPFAM" id="SSF52540">
    <property type="entry name" value="P-loop containing nucleoside triphosphate hydrolases"/>
    <property type="match status" value="1"/>
</dbReference>
<dbReference type="SMART" id="SM00382">
    <property type="entry name" value="AAA"/>
    <property type="match status" value="1"/>
</dbReference>
<dbReference type="GO" id="GO:0005524">
    <property type="term" value="F:ATP binding"/>
    <property type="evidence" value="ECO:0007669"/>
    <property type="project" value="UniProtKB-KW"/>
</dbReference>
<dbReference type="EC" id="3.6.3.25" evidence="5"/>
<keyword evidence="5" id="KW-0378">Hydrolase</keyword>
<protein>
    <submittedName>
        <fullName evidence="5">ABC transporter, ATP-binding protein</fullName>
        <ecNumber evidence="5">3.6.3.25</ecNumber>
    </submittedName>
</protein>
<keyword evidence="6" id="KW-1185">Reference proteome</keyword>
<dbReference type="PROSITE" id="PS50893">
    <property type="entry name" value="ABC_TRANSPORTER_2"/>
    <property type="match status" value="1"/>
</dbReference>
<organism evidence="5 6">
    <name type="scientific">Bifidobacterium magnum</name>
    <dbReference type="NCBI Taxonomy" id="1692"/>
    <lineage>
        <taxon>Bacteria</taxon>
        <taxon>Bacillati</taxon>
        <taxon>Actinomycetota</taxon>
        <taxon>Actinomycetes</taxon>
        <taxon>Bifidobacteriales</taxon>
        <taxon>Bifidobacteriaceae</taxon>
        <taxon>Bifidobacterium</taxon>
    </lineage>
</organism>
<dbReference type="EMBL" id="JGZB01000002">
    <property type="protein sequence ID" value="KFI69304.1"/>
    <property type="molecule type" value="Genomic_DNA"/>
</dbReference>
<keyword evidence="2" id="KW-0547">Nucleotide-binding</keyword>